<dbReference type="InterPro" id="IPR004009">
    <property type="entry name" value="SH3_Myosin"/>
</dbReference>
<dbReference type="GO" id="GO:0005524">
    <property type="term" value="F:ATP binding"/>
    <property type="evidence" value="ECO:0007669"/>
    <property type="project" value="UniProtKB-UniRule"/>
</dbReference>
<comment type="caution">
    <text evidence="11">The sequence shown here is derived from an EMBL/GenBank/DDBJ whole genome shotgun (WGS) entry which is preliminary data.</text>
</comment>
<feature type="non-terminal residue" evidence="11">
    <location>
        <position position="471"/>
    </location>
</feature>
<name>A0AAV2S769_MEGNR</name>
<dbReference type="GO" id="GO:0007015">
    <property type="term" value="P:actin filament organization"/>
    <property type="evidence" value="ECO:0007669"/>
    <property type="project" value="TreeGrafter"/>
</dbReference>
<dbReference type="PRINTS" id="PR00193">
    <property type="entry name" value="MYOSINHEAVY"/>
</dbReference>
<evidence type="ECO:0000256" key="5">
    <source>
        <dbReference type="ARBA" id="ARBA00023123"/>
    </source>
</evidence>
<dbReference type="SUPFAM" id="SSF52540">
    <property type="entry name" value="P-loop containing nucleoside triphosphate hydrolases"/>
    <property type="match status" value="1"/>
</dbReference>
<dbReference type="Gene3D" id="2.30.30.360">
    <property type="entry name" value="Myosin S1 fragment, N-terminal"/>
    <property type="match status" value="1"/>
</dbReference>
<evidence type="ECO:0000256" key="7">
    <source>
        <dbReference type="ARBA" id="ARBA00023203"/>
    </source>
</evidence>
<comment type="caution">
    <text evidence="8">Lacks conserved residue(s) required for the propagation of feature annotation.</text>
</comment>
<feature type="binding site" evidence="8">
    <location>
        <begin position="180"/>
        <end position="187"/>
    </location>
    <ligand>
        <name>ATP</name>
        <dbReference type="ChEBI" id="CHEBI:30616"/>
    </ligand>
</feature>
<sequence>MPGHVKKTEGPDPDPSQWLFITREMKVKDMAKPYDAKTDCWVNDEADGFALGKIVGTKGNMVTVEVKGSKKDFKADAVKQVNPPKYEKAEDMSNLTFLNDPSVYYNLKTRYQAELIYTYSGLFCIAVNPYKRFPIYTDRACSIYTGKRRTEVPPHLFAISDGGYQNMMTVKENQSMLITGESGAGKTENTKKVISYFAFVGATGDKPKPGEEKKSLEDQIVSTNPVLEAFGNAKTTRNDNSSRFGKFIRIHFQSSGKLSGADIENYLLEKSRVVDQASEERGYHIFYNIMSDYVPWLKETCHLSNDIYDYKWQSKGKVTVASIDDKEDMEFAHIAFNTLLFTDEERENIYKVTAITMHLANMKFKQRGREEQAEPDEECIEHGNVVAELLGVDAEWMYTNFCKPKIKVGTEIVTKGQNVEKTHDNVGALAKGLFDRLFSFLVKKCNETLETGLKRAHFIGVLDIAGFEIFE</sequence>
<dbReference type="InterPro" id="IPR008989">
    <property type="entry name" value="Myosin_S1_N"/>
</dbReference>
<accession>A0AAV2S769</accession>
<dbReference type="SMART" id="SM00242">
    <property type="entry name" value="MYSc"/>
    <property type="match status" value="1"/>
</dbReference>
<dbReference type="Proteomes" id="UP001497623">
    <property type="component" value="Unassembled WGS sequence"/>
</dbReference>
<evidence type="ECO:0008006" key="13">
    <source>
        <dbReference type="Google" id="ProtNLM"/>
    </source>
</evidence>
<dbReference type="PROSITE" id="PS51456">
    <property type="entry name" value="MYOSIN_MOTOR"/>
    <property type="match status" value="1"/>
</dbReference>
<dbReference type="GO" id="GO:0016459">
    <property type="term" value="C:myosin complex"/>
    <property type="evidence" value="ECO:0007669"/>
    <property type="project" value="UniProtKB-KW"/>
</dbReference>
<evidence type="ECO:0000256" key="2">
    <source>
        <dbReference type="ARBA" id="ARBA00022741"/>
    </source>
</evidence>
<dbReference type="PROSITE" id="PS51844">
    <property type="entry name" value="SH3_LIKE"/>
    <property type="match status" value="1"/>
</dbReference>
<dbReference type="AlphaFoldDB" id="A0AAV2S769"/>
<keyword evidence="4" id="KW-0175">Coiled coil</keyword>
<organism evidence="11 12">
    <name type="scientific">Meganyctiphanes norvegica</name>
    <name type="common">Northern krill</name>
    <name type="synonym">Thysanopoda norvegica</name>
    <dbReference type="NCBI Taxonomy" id="48144"/>
    <lineage>
        <taxon>Eukaryota</taxon>
        <taxon>Metazoa</taxon>
        <taxon>Ecdysozoa</taxon>
        <taxon>Arthropoda</taxon>
        <taxon>Crustacea</taxon>
        <taxon>Multicrustacea</taxon>
        <taxon>Malacostraca</taxon>
        <taxon>Eumalacostraca</taxon>
        <taxon>Eucarida</taxon>
        <taxon>Euphausiacea</taxon>
        <taxon>Euphausiidae</taxon>
        <taxon>Meganyctiphanes</taxon>
    </lineage>
</organism>
<dbReference type="Pfam" id="PF02736">
    <property type="entry name" value="Myosin_N"/>
    <property type="match status" value="1"/>
</dbReference>
<evidence type="ECO:0000259" key="10">
    <source>
        <dbReference type="PROSITE" id="PS51844"/>
    </source>
</evidence>
<feature type="domain" description="Myosin motor" evidence="9">
    <location>
        <begin position="87"/>
        <end position="471"/>
    </location>
</feature>
<evidence type="ECO:0000256" key="4">
    <source>
        <dbReference type="ARBA" id="ARBA00023054"/>
    </source>
</evidence>
<dbReference type="GO" id="GO:0005737">
    <property type="term" value="C:cytoplasm"/>
    <property type="evidence" value="ECO:0007669"/>
    <property type="project" value="TreeGrafter"/>
</dbReference>
<dbReference type="PANTHER" id="PTHR13140">
    <property type="entry name" value="MYOSIN"/>
    <property type="match status" value="1"/>
</dbReference>
<keyword evidence="12" id="KW-1185">Reference proteome</keyword>
<dbReference type="FunFam" id="1.20.120.720:FF:000001">
    <property type="entry name" value="Myosin heavy chain, muscle"/>
    <property type="match status" value="1"/>
</dbReference>
<dbReference type="PANTHER" id="PTHR13140:SF857">
    <property type="entry name" value="MYOSIN-11"/>
    <property type="match status" value="1"/>
</dbReference>
<comment type="similarity">
    <text evidence="1 8">Belongs to the TRAFAC class myosin-kinesin ATPase superfamily. Myosin family.</text>
</comment>
<dbReference type="InterPro" id="IPR036961">
    <property type="entry name" value="Kinesin_motor_dom_sf"/>
</dbReference>
<proteinExistence type="inferred from homology"/>
<keyword evidence="5 8" id="KW-0518">Myosin</keyword>
<dbReference type="Gene3D" id="3.40.850.10">
    <property type="entry name" value="Kinesin motor domain"/>
    <property type="match status" value="1"/>
</dbReference>
<dbReference type="SUPFAM" id="SSF50084">
    <property type="entry name" value="Myosin S1 fragment, N-terminal domain"/>
    <property type="match status" value="1"/>
</dbReference>
<evidence type="ECO:0000256" key="1">
    <source>
        <dbReference type="ARBA" id="ARBA00008314"/>
    </source>
</evidence>
<evidence type="ECO:0000313" key="11">
    <source>
        <dbReference type="EMBL" id="CAL4161985.1"/>
    </source>
</evidence>
<keyword evidence="2 8" id="KW-0547">Nucleotide-binding</keyword>
<dbReference type="GO" id="GO:0051015">
    <property type="term" value="F:actin filament binding"/>
    <property type="evidence" value="ECO:0007669"/>
    <property type="project" value="InterPro"/>
</dbReference>
<dbReference type="GO" id="GO:0000146">
    <property type="term" value="F:microfilament motor activity"/>
    <property type="evidence" value="ECO:0007669"/>
    <property type="project" value="TreeGrafter"/>
</dbReference>
<gene>
    <name evidence="11" type="ORF">MNOR_LOCUS32726</name>
</gene>
<feature type="domain" description="Myosin N-terminal SH3-like" evidence="10">
    <location>
        <begin position="35"/>
        <end position="83"/>
    </location>
</feature>
<keyword evidence="7 8" id="KW-0009">Actin-binding</keyword>
<keyword evidence="3 8" id="KW-0067">ATP-binding</keyword>
<dbReference type="EMBL" id="CAXKWB010045122">
    <property type="protein sequence ID" value="CAL4161985.1"/>
    <property type="molecule type" value="Genomic_DNA"/>
</dbReference>
<dbReference type="FunFam" id="3.40.850.10:FF:000101">
    <property type="entry name" value="Slow myosin heavy chain 2"/>
    <property type="match status" value="1"/>
</dbReference>
<dbReference type="InterPro" id="IPR001609">
    <property type="entry name" value="Myosin_head_motor_dom-like"/>
</dbReference>
<protein>
    <recommendedName>
        <fullName evidence="13">Myosin heavy chain</fullName>
    </recommendedName>
</protein>
<evidence type="ECO:0000256" key="6">
    <source>
        <dbReference type="ARBA" id="ARBA00023175"/>
    </source>
</evidence>
<dbReference type="Gene3D" id="1.20.120.720">
    <property type="entry name" value="Myosin VI head, motor domain, U50 subdomain"/>
    <property type="match status" value="1"/>
</dbReference>
<keyword evidence="6 8" id="KW-0505">Motor protein</keyword>
<reference evidence="11 12" key="1">
    <citation type="submission" date="2024-05" db="EMBL/GenBank/DDBJ databases">
        <authorList>
            <person name="Wallberg A."/>
        </authorList>
    </citation>
    <scope>NUCLEOTIDE SEQUENCE [LARGE SCALE GENOMIC DNA]</scope>
</reference>
<evidence type="ECO:0000256" key="3">
    <source>
        <dbReference type="ARBA" id="ARBA00022840"/>
    </source>
</evidence>
<dbReference type="Pfam" id="PF00063">
    <property type="entry name" value="Myosin_head"/>
    <property type="match status" value="1"/>
</dbReference>
<evidence type="ECO:0000313" key="12">
    <source>
        <dbReference type="Proteomes" id="UP001497623"/>
    </source>
</evidence>
<evidence type="ECO:0000256" key="8">
    <source>
        <dbReference type="PROSITE-ProRule" id="PRU00782"/>
    </source>
</evidence>
<evidence type="ECO:0000259" key="9">
    <source>
        <dbReference type="PROSITE" id="PS51456"/>
    </source>
</evidence>
<dbReference type="GO" id="GO:0016020">
    <property type="term" value="C:membrane"/>
    <property type="evidence" value="ECO:0007669"/>
    <property type="project" value="TreeGrafter"/>
</dbReference>
<dbReference type="InterPro" id="IPR027417">
    <property type="entry name" value="P-loop_NTPase"/>
</dbReference>